<comment type="caution">
    <text evidence="1">The sequence shown here is derived from an EMBL/GenBank/DDBJ whole genome shotgun (WGS) entry which is preliminary data.</text>
</comment>
<reference evidence="1 2" key="1">
    <citation type="submission" date="2013-08" db="EMBL/GenBank/DDBJ databases">
        <authorList>
            <person name="Weinstock G."/>
            <person name="Sodergren E."/>
            <person name="Wylie T."/>
            <person name="Fulton L."/>
            <person name="Fulton R."/>
            <person name="Fronick C."/>
            <person name="O'Laughlin M."/>
            <person name="Godfrey J."/>
            <person name="Miner T."/>
            <person name="Herter B."/>
            <person name="Appelbaum E."/>
            <person name="Cordes M."/>
            <person name="Lek S."/>
            <person name="Wollam A."/>
            <person name="Pepin K.H."/>
            <person name="Palsikar V.B."/>
            <person name="Mitreva M."/>
            <person name="Wilson R.K."/>
        </authorList>
    </citation>
    <scope>NUCLEOTIDE SEQUENCE [LARGE SCALE GENOMIC DNA]</scope>
    <source>
        <strain evidence="1 2">ATCC 14665</strain>
    </source>
</reference>
<accession>U2RUN9</accession>
<dbReference type="EMBL" id="AWVQ01000160">
    <property type="protein sequence ID" value="ERK72264.1"/>
    <property type="molecule type" value="Genomic_DNA"/>
</dbReference>
<dbReference type="AlphaFoldDB" id="U2RUN9"/>
<evidence type="ECO:0000313" key="2">
    <source>
        <dbReference type="Proteomes" id="UP000016605"/>
    </source>
</evidence>
<name>U2RUN9_LEIAQ</name>
<organism evidence="1 2">
    <name type="scientific">Leifsonia aquatica ATCC 14665</name>
    <dbReference type="NCBI Taxonomy" id="1358026"/>
    <lineage>
        <taxon>Bacteria</taxon>
        <taxon>Bacillati</taxon>
        <taxon>Actinomycetota</taxon>
        <taxon>Actinomycetes</taxon>
        <taxon>Micrococcales</taxon>
        <taxon>Microbacteriaceae</taxon>
        <taxon>Leifsonia</taxon>
    </lineage>
</organism>
<dbReference type="HOGENOM" id="CLU_2302378_0_0_11"/>
<proteinExistence type="predicted"/>
<gene>
    <name evidence="1" type="ORF">N136_01382</name>
</gene>
<sequence length="100" mass="11303">MPADQQEEAMTMTPEMQLAVEDFRTETALGARPSPARPRYIVHALGRDFRVSDEMAQIFVRQVERVAVEDSSALVVLRHEEGVELLMVTDDNSFSIRTLP</sequence>
<dbReference type="Proteomes" id="UP000016605">
    <property type="component" value="Unassembled WGS sequence"/>
</dbReference>
<protein>
    <submittedName>
        <fullName evidence="1">Uncharacterized protein</fullName>
    </submittedName>
</protein>
<evidence type="ECO:0000313" key="1">
    <source>
        <dbReference type="EMBL" id="ERK72264.1"/>
    </source>
</evidence>